<sequence>MHPHSETEELFSFEVSNYCATELHKMVAEEWEKGTDEDGWRKRWEVALCNAYGRADEAFKDKSLAPYSVGSTASIVILSPCHIIAANVGDSRVVLCRGKRAIPLTVDHKLEREDELARIRDKGGRIVQWGCLRVEGVLSMSRAIGDHGLKPWVISVPEVTFTPRTEDDEFLILASDGLWDVLSNDVAVRLAREEFRYQHRQPKKDDTSSHPPAINVAKELLKRAFTAYTCDNVSVVVVDLKLPRRRPHQKF</sequence>
<dbReference type="EMBL" id="CM047750">
    <property type="protein sequence ID" value="KAJ0007330.1"/>
    <property type="molecule type" value="Genomic_DNA"/>
</dbReference>
<dbReference type="Proteomes" id="UP001163603">
    <property type="component" value="Chromosome 15"/>
</dbReference>
<protein>
    <submittedName>
        <fullName evidence="1">Uncharacterized protein</fullName>
    </submittedName>
</protein>
<gene>
    <name evidence="1" type="ORF">Pint_29616</name>
</gene>
<name>A0ACC0WZI2_9ROSI</name>
<comment type="caution">
    <text evidence="1">The sequence shown here is derived from an EMBL/GenBank/DDBJ whole genome shotgun (WGS) entry which is preliminary data.</text>
</comment>
<proteinExistence type="predicted"/>
<organism evidence="1 2">
    <name type="scientific">Pistacia integerrima</name>
    <dbReference type="NCBI Taxonomy" id="434235"/>
    <lineage>
        <taxon>Eukaryota</taxon>
        <taxon>Viridiplantae</taxon>
        <taxon>Streptophyta</taxon>
        <taxon>Embryophyta</taxon>
        <taxon>Tracheophyta</taxon>
        <taxon>Spermatophyta</taxon>
        <taxon>Magnoliopsida</taxon>
        <taxon>eudicotyledons</taxon>
        <taxon>Gunneridae</taxon>
        <taxon>Pentapetalae</taxon>
        <taxon>rosids</taxon>
        <taxon>malvids</taxon>
        <taxon>Sapindales</taxon>
        <taxon>Anacardiaceae</taxon>
        <taxon>Pistacia</taxon>
    </lineage>
</organism>
<accession>A0ACC0WZI2</accession>
<keyword evidence="2" id="KW-1185">Reference proteome</keyword>
<evidence type="ECO:0000313" key="1">
    <source>
        <dbReference type="EMBL" id="KAJ0007330.1"/>
    </source>
</evidence>
<reference evidence="2" key="1">
    <citation type="journal article" date="2023" name="G3 (Bethesda)">
        <title>Genome assembly and association tests identify interacting loci associated with vigor, precocity, and sex in interspecific pistachio rootstocks.</title>
        <authorList>
            <person name="Palmer W."/>
            <person name="Jacygrad E."/>
            <person name="Sagayaradj S."/>
            <person name="Cavanaugh K."/>
            <person name="Han R."/>
            <person name="Bertier L."/>
            <person name="Beede B."/>
            <person name="Kafkas S."/>
            <person name="Golino D."/>
            <person name="Preece J."/>
            <person name="Michelmore R."/>
        </authorList>
    </citation>
    <scope>NUCLEOTIDE SEQUENCE [LARGE SCALE GENOMIC DNA]</scope>
</reference>
<evidence type="ECO:0000313" key="2">
    <source>
        <dbReference type="Proteomes" id="UP001163603"/>
    </source>
</evidence>